<protein>
    <recommendedName>
        <fullName evidence="4">methanethiol S-methyltransferase</fullName>
        <ecNumber evidence="4">2.1.1.334</ecNumber>
    </recommendedName>
</protein>
<dbReference type="STRING" id="1766.XA26_51870"/>
<evidence type="ECO:0000256" key="8">
    <source>
        <dbReference type="ARBA" id="ARBA00022692"/>
    </source>
</evidence>
<evidence type="ECO:0000256" key="5">
    <source>
        <dbReference type="ARBA" id="ARBA00022603"/>
    </source>
</evidence>
<reference evidence="14 15" key="1">
    <citation type="journal article" date="2015" name="MBio">
        <title>Enzymatic Degradation of Phenazines Can Generate Energy and Protect Sensitive Organisms from Toxicity.</title>
        <authorList>
            <person name="Costa K.C."/>
            <person name="Bergkessel M."/>
            <person name="Saunders S."/>
            <person name="Korlach J."/>
            <person name="Newman D.K."/>
        </authorList>
    </citation>
    <scope>NUCLEOTIDE SEQUENCE [LARGE SCALE GENOMIC DNA]</scope>
    <source>
        <strain evidence="14 15">CT6</strain>
    </source>
</reference>
<name>A0A0N9YH68_MYCFO</name>
<evidence type="ECO:0000256" key="3">
    <source>
        <dbReference type="ARBA" id="ARBA00010631"/>
    </source>
</evidence>
<comment type="catalytic activity">
    <reaction evidence="11">
        <text>methanethiol + S-adenosyl-L-methionine = dimethyl sulfide + S-adenosyl-L-homocysteine + H(+)</text>
        <dbReference type="Rhea" id="RHEA:50428"/>
        <dbReference type="ChEBI" id="CHEBI:15378"/>
        <dbReference type="ChEBI" id="CHEBI:16007"/>
        <dbReference type="ChEBI" id="CHEBI:17437"/>
        <dbReference type="ChEBI" id="CHEBI:57856"/>
        <dbReference type="ChEBI" id="CHEBI:59789"/>
        <dbReference type="EC" id="2.1.1.334"/>
    </reaction>
</comment>
<dbReference type="Gene3D" id="1.20.120.1630">
    <property type="match status" value="1"/>
</dbReference>
<dbReference type="GO" id="GO:0016020">
    <property type="term" value="C:membrane"/>
    <property type="evidence" value="ECO:0007669"/>
    <property type="project" value="UniProtKB-SubCell"/>
</dbReference>
<dbReference type="EMBL" id="CP011269">
    <property type="protein sequence ID" value="ALI28981.1"/>
    <property type="molecule type" value="Genomic_DNA"/>
</dbReference>
<keyword evidence="15" id="KW-1185">Reference proteome</keyword>
<evidence type="ECO:0000256" key="12">
    <source>
        <dbReference type="SAM" id="Phobius"/>
    </source>
</evidence>
<evidence type="ECO:0000259" key="13">
    <source>
        <dbReference type="Pfam" id="PF07298"/>
    </source>
</evidence>
<dbReference type="PATRIC" id="fig|1766.6.peg.5161"/>
<dbReference type="KEGG" id="mft:XA26_51870"/>
<evidence type="ECO:0000256" key="7">
    <source>
        <dbReference type="ARBA" id="ARBA00022691"/>
    </source>
</evidence>
<dbReference type="PANTHER" id="PTHR31040">
    <property type="entry name" value="NURIM"/>
    <property type="match status" value="1"/>
</dbReference>
<keyword evidence="8 12" id="KW-0812">Transmembrane</keyword>
<keyword evidence="10 12" id="KW-0472">Membrane</keyword>
<comment type="similarity">
    <text evidence="3">Belongs to the nurim family.</text>
</comment>
<evidence type="ECO:0000313" key="15">
    <source>
        <dbReference type="Proteomes" id="UP000057134"/>
    </source>
</evidence>
<gene>
    <name evidence="14" type="ORF">XA26_51870</name>
</gene>
<dbReference type="NCBIfam" id="NF045656">
    <property type="entry name" value="MeththiolMtaseMddA"/>
    <property type="match status" value="1"/>
</dbReference>
<dbReference type="PANTHER" id="PTHR31040:SF1">
    <property type="entry name" value="NURIM"/>
    <property type="match status" value="1"/>
</dbReference>
<organism evidence="14 15">
    <name type="scientific">Mycolicibacterium fortuitum</name>
    <name type="common">Mycobacterium fortuitum</name>
    <dbReference type="NCBI Taxonomy" id="1766"/>
    <lineage>
        <taxon>Bacteria</taxon>
        <taxon>Bacillati</taxon>
        <taxon>Actinomycetota</taxon>
        <taxon>Actinomycetes</taxon>
        <taxon>Mycobacteriales</taxon>
        <taxon>Mycobacteriaceae</taxon>
        <taxon>Mycolicibacterium</taxon>
    </lineage>
</organism>
<evidence type="ECO:0000256" key="10">
    <source>
        <dbReference type="ARBA" id="ARBA00023136"/>
    </source>
</evidence>
<evidence type="ECO:0000256" key="6">
    <source>
        <dbReference type="ARBA" id="ARBA00022679"/>
    </source>
</evidence>
<feature type="transmembrane region" description="Helical" evidence="12">
    <location>
        <begin position="82"/>
        <end position="101"/>
    </location>
</feature>
<feature type="domain" description="NnrU" evidence="13">
    <location>
        <begin position="53"/>
        <end position="200"/>
    </location>
</feature>
<dbReference type="Proteomes" id="UP000057134">
    <property type="component" value="Chromosome"/>
</dbReference>
<proteinExistence type="inferred from homology"/>
<evidence type="ECO:0000313" key="14">
    <source>
        <dbReference type="EMBL" id="ALI28981.1"/>
    </source>
</evidence>
<evidence type="ECO:0000256" key="4">
    <source>
        <dbReference type="ARBA" id="ARBA00012149"/>
    </source>
</evidence>
<dbReference type="EC" id="2.1.1.334" evidence="4"/>
<dbReference type="GO" id="GO:0032259">
    <property type="term" value="P:methylation"/>
    <property type="evidence" value="ECO:0007669"/>
    <property type="project" value="UniProtKB-KW"/>
</dbReference>
<dbReference type="InterPro" id="IPR054700">
    <property type="entry name" value="MddA"/>
</dbReference>
<dbReference type="InterPro" id="IPR033580">
    <property type="entry name" value="Nurim-like"/>
</dbReference>
<comment type="function">
    <text evidence="1">Catalyzes the methylation of methanethiol (MeSH) to yield dimethylsulphide (DMS).</text>
</comment>
<keyword evidence="5" id="KW-0489">Methyltransferase</keyword>
<keyword evidence="6" id="KW-0808">Transferase</keyword>
<sequence>MKRLLVIGYGIASYLLFVVAFLYAIGFVGSFVVPRTVDSGIAAPLTEAVLVNLLLLAVFAIQHSVMARPWFKDRWTRIVPQALERSTYVLLSSLALLLLYWQWRTMPATVWHVESTAGRAILWALFWVGWATVFASTFMINHFDLFGLRQVWLNWRGQPYRELGFQTVMLYRVIRHPIMAGFIVAFWAIPTMTAGHLLFAAVSTGYILVAIQLEERDLVDNLGDQYRDYRHRVAMLAPGLHLGHDDPTPKVRHRPA</sequence>
<feature type="transmembrane region" description="Helical" evidence="12">
    <location>
        <begin position="169"/>
        <end position="189"/>
    </location>
</feature>
<dbReference type="AlphaFoldDB" id="A0A0N9YH68"/>
<evidence type="ECO:0000256" key="2">
    <source>
        <dbReference type="ARBA" id="ARBA00004141"/>
    </source>
</evidence>
<evidence type="ECO:0000256" key="11">
    <source>
        <dbReference type="ARBA" id="ARBA00048134"/>
    </source>
</evidence>
<feature type="transmembrane region" description="Helical" evidence="12">
    <location>
        <begin position="121"/>
        <end position="148"/>
    </location>
</feature>
<dbReference type="RefSeq" id="WP_054603381.1">
    <property type="nucleotide sequence ID" value="NZ_CP011269.1"/>
</dbReference>
<dbReference type="Pfam" id="PF07298">
    <property type="entry name" value="NnrU"/>
    <property type="match status" value="1"/>
</dbReference>
<feature type="transmembrane region" description="Helical" evidence="12">
    <location>
        <begin position="39"/>
        <end position="61"/>
    </location>
</feature>
<keyword evidence="7" id="KW-0949">S-adenosyl-L-methionine</keyword>
<accession>A0A0N9YH68</accession>
<dbReference type="GO" id="GO:0008168">
    <property type="term" value="F:methyltransferase activity"/>
    <property type="evidence" value="ECO:0007669"/>
    <property type="project" value="UniProtKB-KW"/>
</dbReference>
<keyword evidence="9 12" id="KW-1133">Transmembrane helix</keyword>
<dbReference type="InterPro" id="IPR009915">
    <property type="entry name" value="NnrU_dom"/>
</dbReference>
<feature type="transmembrane region" description="Helical" evidence="12">
    <location>
        <begin position="12"/>
        <end position="33"/>
    </location>
</feature>
<evidence type="ECO:0000256" key="1">
    <source>
        <dbReference type="ARBA" id="ARBA00002096"/>
    </source>
</evidence>
<evidence type="ECO:0000256" key="9">
    <source>
        <dbReference type="ARBA" id="ARBA00022989"/>
    </source>
</evidence>
<comment type="subcellular location">
    <subcellularLocation>
        <location evidence="2">Membrane</location>
        <topology evidence="2">Multi-pass membrane protein</topology>
    </subcellularLocation>
</comment>